<protein>
    <recommendedName>
        <fullName evidence="8">DNA 3'-5' helicase</fullName>
        <ecNumber evidence="8">5.6.2.4</ecNumber>
    </recommendedName>
</protein>
<evidence type="ECO:0000256" key="5">
    <source>
        <dbReference type="ARBA" id="ARBA00023125"/>
    </source>
</evidence>
<dbReference type="AlphaFoldDB" id="A0A4R5XEL2"/>
<dbReference type="InterPro" id="IPR027417">
    <property type="entry name" value="P-loop_NTPase"/>
</dbReference>
<evidence type="ECO:0000259" key="10">
    <source>
        <dbReference type="PROSITE" id="PS51194"/>
    </source>
</evidence>
<keyword evidence="12" id="KW-1185">Reference proteome</keyword>
<name>A0A4R5XEL2_9AGAM</name>
<evidence type="ECO:0000256" key="8">
    <source>
        <dbReference type="ARBA" id="ARBA00034808"/>
    </source>
</evidence>
<dbReference type="SMART" id="SM00490">
    <property type="entry name" value="HELICc"/>
    <property type="match status" value="1"/>
</dbReference>
<dbReference type="PANTHER" id="PTHR13710">
    <property type="entry name" value="DNA HELICASE RECQ FAMILY MEMBER"/>
    <property type="match status" value="1"/>
</dbReference>
<dbReference type="PROSITE" id="PS51194">
    <property type="entry name" value="HELICASE_CTER"/>
    <property type="match status" value="1"/>
</dbReference>
<accession>A0A4R5XEL2</accession>
<dbReference type="PANTHER" id="PTHR13710:SF105">
    <property type="entry name" value="ATP-DEPENDENT DNA HELICASE Q1"/>
    <property type="match status" value="1"/>
</dbReference>
<dbReference type="Proteomes" id="UP000294933">
    <property type="component" value="Unassembled WGS sequence"/>
</dbReference>
<sequence length="293" mass="32972">WQAHLIYKILEGFDTMCLAGTGYGKSIVFEGLAAMEKAKVVIVICPLKALERDQVAQARTKRLRAVAINEDTVKTRSIWADVMTGKYQLVYISPEMALSRSFEALWDNIKFREKISAIIVDEAHCADEWADEFREKYKELNRLRVYTGLEIPFCSFTATAGSKTFDVLWERFGYGSRPFWGVDTISNDTRLSDIPKCLFYFDSIAECTDAVSTLRRCLPESLRACVQGFYSTLSELAKGQRWDGFLVGTIRIICATDAAGMGCNVPDVVYSVIFGIPRSLSVVAQRWGRAGRD</sequence>
<evidence type="ECO:0000256" key="6">
    <source>
        <dbReference type="ARBA" id="ARBA00023235"/>
    </source>
</evidence>
<dbReference type="GO" id="GO:0009378">
    <property type="term" value="F:four-way junction helicase activity"/>
    <property type="evidence" value="ECO:0007669"/>
    <property type="project" value="TreeGrafter"/>
</dbReference>
<keyword evidence="2" id="KW-0547">Nucleotide-binding</keyword>
<dbReference type="Gene3D" id="3.40.50.300">
    <property type="entry name" value="P-loop containing nucleotide triphosphate hydrolases"/>
    <property type="match status" value="2"/>
</dbReference>
<dbReference type="GO" id="GO:0000724">
    <property type="term" value="P:double-strand break repair via homologous recombination"/>
    <property type="evidence" value="ECO:0007669"/>
    <property type="project" value="TreeGrafter"/>
</dbReference>
<keyword evidence="6" id="KW-0413">Isomerase</keyword>
<evidence type="ECO:0000259" key="9">
    <source>
        <dbReference type="PROSITE" id="PS51192"/>
    </source>
</evidence>
<keyword evidence="4" id="KW-0067">ATP-binding</keyword>
<evidence type="ECO:0000256" key="1">
    <source>
        <dbReference type="ARBA" id="ARBA00005446"/>
    </source>
</evidence>
<evidence type="ECO:0000256" key="7">
    <source>
        <dbReference type="ARBA" id="ARBA00034617"/>
    </source>
</evidence>
<dbReference type="EC" id="5.6.2.4" evidence="8"/>
<dbReference type="EMBL" id="ML170156">
    <property type="protein sequence ID" value="TDL28995.1"/>
    <property type="molecule type" value="Genomic_DNA"/>
</dbReference>
<reference evidence="11 12" key="1">
    <citation type="submission" date="2018-06" db="EMBL/GenBank/DDBJ databases">
        <title>A transcriptomic atlas of mushroom development highlights an independent origin of complex multicellularity.</title>
        <authorList>
            <consortium name="DOE Joint Genome Institute"/>
            <person name="Krizsan K."/>
            <person name="Almasi E."/>
            <person name="Merenyi Z."/>
            <person name="Sahu N."/>
            <person name="Viragh M."/>
            <person name="Koszo T."/>
            <person name="Mondo S."/>
            <person name="Kiss B."/>
            <person name="Balint B."/>
            <person name="Kues U."/>
            <person name="Barry K."/>
            <person name="Hegedus J.C."/>
            <person name="Henrissat B."/>
            <person name="Johnson J."/>
            <person name="Lipzen A."/>
            <person name="Ohm R."/>
            <person name="Nagy I."/>
            <person name="Pangilinan J."/>
            <person name="Yan J."/>
            <person name="Xiong Y."/>
            <person name="Grigoriev I.V."/>
            <person name="Hibbett D.S."/>
            <person name="Nagy L.G."/>
        </authorList>
    </citation>
    <scope>NUCLEOTIDE SEQUENCE [LARGE SCALE GENOMIC DNA]</scope>
    <source>
        <strain evidence="11 12">SZMC22713</strain>
    </source>
</reference>
<evidence type="ECO:0000313" key="12">
    <source>
        <dbReference type="Proteomes" id="UP000294933"/>
    </source>
</evidence>
<feature type="domain" description="Helicase ATP-binding" evidence="9">
    <location>
        <begin position="6"/>
        <end position="178"/>
    </location>
</feature>
<feature type="non-terminal residue" evidence="11">
    <location>
        <position position="1"/>
    </location>
</feature>
<dbReference type="InterPro" id="IPR014001">
    <property type="entry name" value="Helicase_ATP-bd"/>
</dbReference>
<dbReference type="SMART" id="SM00487">
    <property type="entry name" value="DEXDc"/>
    <property type="match status" value="1"/>
</dbReference>
<comment type="similarity">
    <text evidence="1">Belongs to the helicase family. RecQ subfamily.</text>
</comment>
<dbReference type="GO" id="GO:0016787">
    <property type="term" value="F:hydrolase activity"/>
    <property type="evidence" value="ECO:0007669"/>
    <property type="project" value="UniProtKB-KW"/>
</dbReference>
<comment type="catalytic activity">
    <reaction evidence="7">
        <text>Couples ATP hydrolysis with the unwinding of duplex DNA by translocating in the 3'-5' direction.</text>
        <dbReference type="EC" id="5.6.2.4"/>
    </reaction>
</comment>
<evidence type="ECO:0000256" key="3">
    <source>
        <dbReference type="ARBA" id="ARBA00022801"/>
    </source>
</evidence>
<dbReference type="PROSITE" id="PS00690">
    <property type="entry name" value="DEAH_ATP_HELICASE"/>
    <property type="match status" value="1"/>
</dbReference>
<feature type="domain" description="Helicase C-terminal" evidence="10">
    <location>
        <begin position="186"/>
        <end position="293"/>
    </location>
</feature>
<dbReference type="InterPro" id="IPR001650">
    <property type="entry name" value="Helicase_C-like"/>
</dbReference>
<evidence type="ECO:0000313" key="11">
    <source>
        <dbReference type="EMBL" id="TDL28995.1"/>
    </source>
</evidence>
<dbReference type="Pfam" id="PF00271">
    <property type="entry name" value="Helicase_C"/>
    <property type="match status" value="1"/>
</dbReference>
<evidence type="ECO:0000256" key="2">
    <source>
        <dbReference type="ARBA" id="ARBA00022741"/>
    </source>
</evidence>
<evidence type="ECO:0000256" key="4">
    <source>
        <dbReference type="ARBA" id="ARBA00022840"/>
    </source>
</evidence>
<dbReference type="Pfam" id="PF00270">
    <property type="entry name" value="DEAD"/>
    <property type="match status" value="1"/>
</dbReference>
<feature type="non-terminal residue" evidence="11">
    <location>
        <position position="293"/>
    </location>
</feature>
<dbReference type="GO" id="GO:0003677">
    <property type="term" value="F:DNA binding"/>
    <property type="evidence" value="ECO:0007669"/>
    <property type="project" value="UniProtKB-KW"/>
</dbReference>
<proteinExistence type="inferred from homology"/>
<dbReference type="GO" id="GO:0043138">
    <property type="term" value="F:3'-5' DNA helicase activity"/>
    <property type="evidence" value="ECO:0007669"/>
    <property type="project" value="UniProtKB-EC"/>
</dbReference>
<dbReference type="GO" id="GO:0005524">
    <property type="term" value="F:ATP binding"/>
    <property type="evidence" value="ECO:0007669"/>
    <property type="project" value="UniProtKB-KW"/>
</dbReference>
<dbReference type="SUPFAM" id="SSF52540">
    <property type="entry name" value="P-loop containing nucleoside triphosphate hydrolases"/>
    <property type="match status" value="1"/>
</dbReference>
<dbReference type="PROSITE" id="PS51192">
    <property type="entry name" value="HELICASE_ATP_BIND_1"/>
    <property type="match status" value="1"/>
</dbReference>
<dbReference type="GO" id="GO:0005737">
    <property type="term" value="C:cytoplasm"/>
    <property type="evidence" value="ECO:0007669"/>
    <property type="project" value="TreeGrafter"/>
</dbReference>
<gene>
    <name evidence="11" type="ORF">BD410DRAFT_701155</name>
</gene>
<dbReference type="GO" id="GO:0005694">
    <property type="term" value="C:chromosome"/>
    <property type="evidence" value="ECO:0007669"/>
    <property type="project" value="TreeGrafter"/>
</dbReference>
<dbReference type="InterPro" id="IPR011545">
    <property type="entry name" value="DEAD/DEAH_box_helicase_dom"/>
</dbReference>
<dbReference type="InterPro" id="IPR002464">
    <property type="entry name" value="DNA/RNA_helicase_DEAH_CS"/>
</dbReference>
<keyword evidence="5" id="KW-0238">DNA-binding</keyword>
<dbReference type="OrthoDB" id="5409596at2759"/>
<dbReference type="STRING" id="50990.A0A4R5XEL2"/>
<organism evidence="11 12">
    <name type="scientific">Rickenella mellea</name>
    <dbReference type="NCBI Taxonomy" id="50990"/>
    <lineage>
        <taxon>Eukaryota</taxon>
        <taxon>Fungi</taxon>
        <taxon>Dikarya</taxon>
        <taxon>Basidiomycota</taxon>
        <taxon>Agaricomycotina</taxon>
        <taxon>Agaricomycetes</taxon>
        <taxon>Hymenochaetales</taxon>
        <taxon>Rickenellaceae</taxon>
        <taxon>Rickenella</taxon>
    </lineage>
</organism>
<dbReference type="VEuPathDB" id="FungiDB:BD410DRAFT_701155"/>
<keyword evidence="3 11" id="KW-0378">Hydrolase</keyword>